<comment type="caution">
    <text evidence="1">The sequence shown here is derived from an EMBL/GenBank/DDBJ whole genome shotgun (WGS) entry which is preliminary data.</text>
</comment>
<dbReference type="EMBL" id="JXTB01000027">
    <property type="protein sequence ID" value="PON74745.1"/>
    <property type="molecule type" value="Genomic_DNA"/>
</dbReference>
<evidence type="ECO:0000313" key="2">
    <source>
        <dbReference type="Proteomes" id="UP000237105"/>
    </source>
</evidence>
<organism evidence="1 2">
    <name type="scientific">Parasponia andersonii</name>
    <name type="common">Sponia andersonii</name>
    <dbReference type="NCBI Taxonomy" id="3476"/>
    <lineage>
        <taxon>Eukaryota</taxon>
        <taxon>Viridiplantae</taxon>
        <taxon>Streptophyta</taxon>
        <taxon>Embryophyta</taxon>
        <taxon>Tracheophyta</taxon>
        <taxon>Spermatophyta</taxon>
        <taxon>Magnoliopsida</taxon>
        <taxon>eudicotyledons</taxon>
        <taxon>Gunneridae</taxon>
        <taxon>Pentapetalae</taxon>
        <taxon>rosids</taxon>
        <taxon>fabids</taxon>
        <taxon>Rosales</taxon>
        <taxon>Cannabaceae</taxon>
        <taxon>Parasponia</taxon>
    </lineage>
</organism>
<protein>
    <submittedName>
        <fullName evidence="1">Uncharacterized protein</fullName>
    </submittedName>
</protein>
<gene>
    <name evidence="1" type="ORF">PanWU01x14_048040</name>
</gene>
<evidence type="ECO:0000313" key="1">
    <source>
        <dbReference type="EMBL" id="PON74745.1"/>
    </source>
</evidence>
<keyword evidence="2" id="KW-1185">Reference proteome</keyword>
<proteinExistence type="predicted"/>
<name>A0A2P5DN72_PARAD</name>
<dbReference type="AlphaFoldDB" id="A0A2P5DN72"/>
<sequence>MKELIVDKKENILKEISMELERTMKSLKTLNSGSSQFDHILTYGKFPSDISGLGFKDECSGTKTIFVKELVTTPVRTIVVITTGSKKVSAPVTKLVVATIGSHSTFRSYLSFIPPTSKYSNPIATTNSFITSKGKIFISICHFCGIKGHI</sequence>
<dbReference type="Proteomes" id="UP000237105">
    <property type="component" value="Unassembled WGS sequence"/>
</dbReference>
<accession>A0A2P5DN72</accession>
<reference evidence="2" key="1">
    <citation type="submission" date="2016-06" db="EMBL/GenBank/DDBJ databases">
        <title>Parallel loss of symbiosis genes in relatives of nitrogen-fixing non-legume Parasponia.</title>
        <authorList>
            <person name="Van Velzen R."/>
            <person name="Holmer R."/>
            <person name="Bu F."/>
            <person name="Rutten L."/>
            <person name="Van Zeijl A."/>
            <person name="Liu W."/>
            <person name="Santuari L."/>
            <person name="Cao Q."/>
            <person name="Sharma T."/>
            <person name="Shen D."/>
            <person name="Roswanjaya Y."/>
            <person name="Wardhani T."/>
            <person name="Kalhor M.S."/>
            <person name="Jansen J."/>
            <person name="Van den Hoogen J."/>
            <person name="Gungor B."/>
            <person name="Hartog M."/>
            <person name="Hontelez J."/>
            <person name="Verver J."/>
            <person name="Yang W.-C."/>
            <person name="Schijlen E."/>
            <person name="Repin R."/>
            <person name="Schilthuizen M."/>
            <person name="Schranz E."/>
            <person name="Heidstra R."/>
            <person name="Miyata K."/>
            <person name="Fedorova E."/>
            <person name="Kohlen W."/>
            <person name="Bisseling T."/>
            <person name="Smit S."/>
            <person name="Geurts R."/>
        </authorList>
    </citation>
    <scope>NUCLEOTIDE SEQUENCE [LARGE SCALE GENOMIC DNA]</scope>
    <source>
        <strain evidence="2">cv. WU1-14</strain>
    </source>
</reference>